<evidence type="ECO:0000313" key="2">
    <source>
        <dbReference type="EMBL" id="NZA25322.1"/>
    </source>
</evidence>
<feature type="domain" description="Spore protein YkvP/CgeB glycosyl transferase-like" evidence="1">
    <location>
        <begin position="308"/>
        <end position="425"/>
    </location>
</feature>
<organism evidence="2 3">
    <name type="scientific">Luteimonas salinisoli</name>
    <dbReference type="NCBI Taxonomy" id="2752307"/>
    <lineage>
        <taxon>Bacteria</taxon>
        <taxon>Pseudomonadati</taxon>
        <taxon>Pseudomonadota</taxon>
        <taxon>Gammaproteobacteria</taxon>
        <taxon>Lysobacterales</taxon>
        <taxon>Lysobacteraceae</taxon>
        <taxon>Luteimonas</taxon>
    </lineage>
</organism>
<gene>
    <name evidence="2" type="ORF">H0E84_02915</name>
</gene>
<dbReference type="InterPro" id="IPR055259">
    <property type="entry name" value="YkvP/CgeB_Glyco_trans-like"/>
</dbReference>
<protein>
    <submittedName>
        <fullName evidence="2">Glycosyltransferase</fullName>
    </submittedName>
</protein>
<keyword evidence="2" id="KW-0808">Transferase</keyword>
<evidence type="ECO:0000313" key="3">
    <source>
        <dbReference type="Proteomes" id="UP000578091"/>
    </source>
</evidence>
<dbReference type="RefSeq" id="WP_180677128.1">
    <property type="nucleotide sequence ID" value="NZ_JACCKA010000024.1"/>
</dbReference>
<accession>A0A853J965</accession>
<name>A0A853J965_9GAMM</name>
<evidence type="ECO:0000259" key="1">
    <source>
        <dbReference type="Pfam" id="PF13524"/>
    </source>
</evidence>
<comment type="caution">
    <text evidence="2">The sequence shown here is derived from an EMBL/GenBank/DDBJ whole genome shotgun (WGS) entry which is preliminary data.</text>
</comment>
<dbReference type="Pfam" id="PF13524">
    <property type="entry name" value="Glyco_trans_1_2"/>
    <property type="match status" value="1"/>
</dbReference>
<dbReference type="EMBL" id="JACCKA010000024">
    <property type="protein sequence ID" value="NZA25322.1"/>
    <property type="molecule type" value="Genomic_DNA"/>
</dbReference>
<dbReference type="GO" id="GO:0016740">
    <property type="term" value="F:transferase activity"/>
    <property type="evidence" value="ECO:0007669"/>
    <property type="project" value="UniProtKB-KW"/>
</dbReference>
<proteinExistence type="predicted"/>
<reference evidence="2 3" key="1">
    <citation type="submission" date="2020-07" db="EMBL/GenBank/DDBJ databases">
        <title>Luteimonas sp. SJ-92.</title>
        <authorList>
            <person name="Huang X.-X."/>
            <person name="Xu L."/>
            <person name="Sun J.-Q."/>
        </authorList>
    </citation>
    <scope>NUCLEOTIDE SEQUENCE [LARGE SCALE GENOMIC DNA]</scope>
    <source>
        <strain evidence="2 3">SJ-92</strain>
    </source>
</reference>
<keyword evidence="3" id="KW-1185">Reference proteome</keyword>
<sequence>MVKALVEAQDLCGQLIDERHAARAEAQRAALRVRVLENSLAFKLGSAVLDAVRSARGFLRLPGALIAVVRYWRARQGLPEEGCFEAPVERPDMPGSDLVRAWHMERRPSAPTVLAELKVATVVDGFTRSCLAPDCRLLDLPASDYERMIDGFQPHLLFVESAWRGKDGAWMHKINPLSQELVRLVDACRRRGIPTVFWSKEDPSHFDGFIDAAGLFDHVLTTDLDCVERYRAALGHERVGVLGFACQPRIHNPVEEVGRRIAAGFAGSWYAQYPERSRDFEELVASVLDVMPVEIYDRNHGRNDPAFEFPHRFRKMIRGSLPYERIDEAYKACAFSITVNTIKTSPSMFARRVLELLASNTIAVSNHSVALESTFGDIVVMAARDDVQERLRWLRDSGEARNRLRLRGLREVMMHHTASRRLAEVARVAVGHIPSTVTRVHVVAQARSAAEMERVIDAFRAQRWPQKSLLLVVPEPFGKGDSIAEDVRLACGEAAHVRVGAWIAEGDWVAPWHERDYYGPCYLLDLMLATQYAEAPAIGKSACFVLHEGRPRLEGGGAPYREGSPLRLRSSILQSTQLHDRELIDLVNDTEADVANDMRGLSVDEFGYCRFGAGSRVSSVDVD</sequence>
<dbReference type="AlphaFoldDB" id="A0A853J965"/>
<dbReference type="Proteomes" id="UP000578091">
    <property type="component" value="Unassembled WGS sequence"/>
</dbReference>